<protein>
    <submittedName>
        <fullName evidence="3">Short-chain dehydrogenase</fullName>
    </submittedName>
</protein>
<evidence type="ECO:0000256" key="1">
    <source>
        <dbReference type="ARBA" id="ARBA00006484"/>
    </source>
</evidence>
<dbReference type="InterPro" id="IPR002347">
    <property type="entry name" value="SDR_fam"/>
</dbReference>
<dbReference type="SUPFAM" id="SSF51735">
    <property type="entry name" value="NAD(P)-binding Rossmann-fold domains"/>
    <property type="match status" value="1"/>
</dbReference>
<dbReference type="FunFam" id="3.40.50.720:FF:000084">
    <property type="entry name" value="Short-chain dehydrogenase reductase"/>
    <property type="match status" value="1"/>
</dbReference>
<keyword evidence="2" id="KW-0560">Oxidoreductase</keyword>
<proteinExistence type="inferred from homology"/>
<comment type="similarity">
    <text evidence="1">Belongs to the short-chain dehydrogenases/reductases (SDR) family.</text>
</comment>
<dbReference type="EMBL" id="AP028679">
    <property type="protein sequence ID" value="BEQ16941.1"/>
    <property type="molecule type" value="Genomic_DNA"/>
</dbReference>
<sequence length="256" mass="27369">MSSDRPVALVAGGANNIGAATARLMAEDHFVVVADMGDPTAVVHELGPERAMGLRGDISNYDDCRAWVDEAEKHGPLKSLINTVGISSPGEFVENLDLDEWDRVLKVNLTGSFYLSRAAIPALKRSGFSDKSIVLISSRSGKGGTASLGSTKMSKAHYCCSKAGVICLVKCLAYELSEDQIRVNSVAPGPIKSLNPDGRPGATINPDFWESIAQRVPLKRMGEPEDIANACRFLCSDQARFITGHTMDVNGGTLMD</sequence>
<dbReference type="Pfam" id="PF13561">
    <property type="entry name" value="adh_short_C2"/>
    <property type="match status" value="1"/>
</dbReference>
<dbReference type="InterPro" id="IPR036291">
    <property type="entry name" value="NAD(P)-bd_dom_sf"/>
</dbReference>
<keyword evidence="4" id="KW-1185">Reference proteome</keyword>
<dbReference type="RefSeq" id="WP_338603503.1">
    <property type="nucleotide sequence ID" value="NZ_AP028679.1"/>
</dbReference>
<dbReference type="PANTHER" id="PTHR42760">
    <property type="entry name" value="SHORT-CHAIN DEHYDROGENASES/REDUCTASES FAMILY MEMBER"/>
    <property type="match status" value="1"/>
</dbReference>
<dbReference type="Proteomes" id="UP001366166">
    <property type="component" value="Chromosome"/>
</dbReference>
<dbReference type="KEGG" id="dmp:FAK_40070"/>
<dbReference type="Gene3D" id="3.40.50.720">
    <property type="entry name" value="NAD(P)-binding Rossmann-like Domain"/>
    <property type="match status" value="1"/>
</dbReference>
<gene>
    <name evidence="3" type="primary">y4mP</name>
    <name evidence="3" type="ORF">FAK_40070</name>
</gene>
<dbReference type="PRINTS" id="PR00081">
    <property type="entry name" value="GDHRDH"/>
</dbReference>
<evidence type="ECO:0000313" key="4">
    <source>
        <dbReference type="Proteomes" id="UP001366166"/>
    </source>
</evidence>
<dbReference type="GO" id="GO:0016616">
    <property type="term" value="F:oxidoreductase activity, acting on the CH-OH group of donors, NAD or NADP as acceptor"/>
    <property type="evidence" value="ECO:0007669"/>
    <property type="project" value="TreeGrafter"/>
</dbReference>
<reference evidence="4" key="1">
    <citation type="journal article" date="2023" name="Arch. Microbiol.">
        <title>Desulfoferula mesophilus gen. nov. sp. nov., a mesophilic sulfate-reducing bacterium isolated from a brackish lake sediment.</title>
        <authorList>
            <person name="Watanabe T."/>
            <person name="Yabe T."/>
            <person name="Tsuji J.M."/>
            <person name="Fukui M."/>
        </authorList>
    </citation>
    <scope>NUCLEOTIDE SEQUENCE [LARGE SCALE GENOMIC DNA]</scope>
    <source>
        <strain evidence="4">12FAK</strain>
    </source>
</reference>
<dbReference type="PANTHER" id="PTHR42760:SF133">
    <property type="entry name" value="3-OXOACYL-[ACYL-CARRIER-PROTEIN] REDUCTASE"/>
    <property type="match status" value="1"/>
</dbReference>
<organism evidence="3 4">
    <name type="scientific">Desulfoferula mesophila</name>
    <dbReference type="NCBI Taxonomy" id="3058419"/>
    <lineage>
        <taxon>Bacteria</taxon>
        <taxon>Pseudomonadati</taxon>
        <taxon>Thermodesulfobacteriota</taxon>
        <taxon>Desulfarculia</taxon>
        <taxon>Desulfarculales</taxon>
        <taxon>Desulfarculaceae</taxon>
        <taxon>Desulfoferula</taxon>
    </lineage>
</organism>
<evidence type="ECO:0000313" key="3">
    <source>
        <dbReference type="EMBL" id="BEQ16941.1"/>
    </source>
</evidence>
<accession>A0AAU9F1B5</accession>
<dbReference type="AlphaFoldDB" id="A0AAU9F1B5"/>
<evidence type="ECO:0000256" key="2">
    <source>
        <dbReference type="ARBA" id="ARBA00023002"/>
    </source>
</evidence>
<name>A0AAU9F1B5_9BACT</name>